<dbReference type="Pfam" id="PF00440">
    <property type="entry name" value="TetR_N"/>
    <property type="match status" value="1"/>
</dbReference>
<feature type="compositionally biased region" description="Polar residues" evidence="5">
    <location>
        <begin position="191"/>
        <end position="200"/>
    </location>
</feature>
<feature type="DNA-binding region" description="H-T-H motif" evidence="4">
    <location>
        <begin position="18"/>
        <end position="37"/>
    </location>
</feature>
<evidence type="ECO:0000256" key="3">
    <source>
        <dbReference type="ARBA" id="ARBA00023163"/>
    </source>
</evidence>
<feature type="compositionally biased region" description="Basic and acidic residues" evidence="5">
    <location>
        <begin position="104"/>
        <end position="116"/>
    </location>
</feature>
<protein>
    <submittedName>
        <fullName evidence="7">TetR/AcrR family transcriptional regulator</fullName>
    </submittedName>
</protein>
<evidence type="ECO:0000313" key="7">
    <source>
        <dbReference type="EMBL" id="QNS08691.1"/>
    </source>
</evidence>
<dbReference type="PROSITE" id="PS50977">
    <property type="entry name" value="HTH_TETR_2"/>
    <property type="match status" value="1"/>
</dbReference>
<feature type="region of interest" description="Disordered" evidence="5">
    <location>
        <begin position="96"/>
        <end position="116"/>
    </location>
</feature>
<dbReference type="PANTHER" id="PTHR30055:SF234">
    <property type="entry name" value="HTH-TYPE TRANSCRIPTIONAL REGULATOR BETI"/>
    <property type="match status" value="1"/>
</dbReference>
<evidence type="ECO:0000259" key="6">
    <source>
        <dbReference type="PROSITE" id="PS50977"/>
    </source>
</evidence>
<evidence type="ECO:0000256" key="4">
    <source>
        <dbReference type="PROSITE-ProRule" id="PRU00335"/>
    </source>
</evidence>
<name>A0A7H1BIY6_9ACTN</name>
<reference evidence="7 8" key="1">
    <citation type="submission" date="2020-09" db="EMBL/GenBank/DDBJ databases">
        <title>A novel species.</title>
        <authorList>
            <person name="Gao J."/>
        </authorList>
    </citation>
    <scope>NUCLEOTIDE SEQUENCE [LARGE SCALE GENOMIC DNA]</scope>
    <source>
        <strain evidence="7 8">CRXT-Y-14</strain>
    </source>
</reference>
<evidence type="ECO:0000256" key="5">
    <source>
        <dbReference type="SAM" id="MobiDB-lite"/>
    </source>
</evidence>
<dbReference type="PRINTS" id="PR00455">
    <property type="entry name" value="HTHTETR"/>
</dbReference>
<evidence type="ECO:0000256" key="2">
    <source>
        <dbReference type="ARBA" id="ARBA00023125"/>
    </source>
</evidence>
<evidence type="ECO:0000313" key="8">
    <source>
        <dbReference type="Proteomes" id="UP000516428"/>
    </source>
</evidence>
<dbReference type="KEGG" id="sxn:IAG42_13000"/>
<keyword evidence="3" id="KW-0804">Transcription</keyword>
<keyword evidence="2 4" id="KW-0238">DNA-binding</keyword>
<feature type="region of interest" description="Disordered" evidence="5">
    <location>
        <begin position="181"/>
        <end position="200"/>
    </location>
</feature>
<dbReference type="SUPFAM" id="SSF46689">
    <property type="entry name" value="Homeodomain-like"/>
    <property type="match status" value="1"/>
</dbReference>
<dbReference type="Gene3D" id="1.10.357.10">
    <property type="entry name" value="Tetracycline Repressor, domain 2"/>
    <property type="match status" value="1"/>
</dbReference>
<dbReference type="PANTHER" id="PTHR30055">
    <property type="entry name" value="HTH-TYPE TRANSCRIPTIONAL REGULATOR RUTR"/>
    <property type="match status" value="1"/>
</dbReference>
<dbReference type="GO" id="GO:0003700">
    <property type="term" value="F:DNA-binding transcription factor activity"/>
    <property type="evidence" value="ECO:0007669"/>
    <property type="project" value="TreeGrafter"/>
</dbReference>
<dbReference type="InterPro" id="IPR001647">
    <property type="entry name" value="HTH_TetR"/>
</dbReference>
<dbReference type="InterPro" id="IPR050109">
    <property type="entry name" value="HTH-type_TetR-like_transc_reg"/>
</dbReference>
<gene>
    <name evidence="7" type="ORF">IAG42_13000</name>
</gene>
<dbReference type="GO" id="GO:0000976">
    <property type="term" value="F:transcription cis-regulatory region binding"/>
    <property type="evidence" value="ECO:0007669"/>
    <property type="project" value="TreeGrafter"/>
</dbReference>
<dbReference type="InterPro" id="IPR009057">
    <property type="entry name" value="Homeodomain-like_sf"/>
</dbReference>
<dbReference type="AlphaFoldDB" id="A0A7H1BIY6"/>
<keyword evidence="1" id="KW-0805">Transcription regulation</keyword>
<sequence>MIVAAALPLVAEQGAAVTTARIARAAGIGEATVFRVFKDKDEVLDAVVAEAAGPEHVRRELASIDLEQPLTGRLTEAAEALRAHLERMGAVVGALHASGRRRGRTDGERPTEDGRQASLRIVREALTELIEPDRERLRLPPEKLAALFLGTLFTRPATPGDGDGPAAAELVDVLLHGALASVEHGPRTPTAHGSPTRTEH</sequence>
<organism evidence="7 8">
    <name type="scientific">Streptomyces xanthii</name>
    <dbReference type="NCBI Taxonomy" id="2768069"/>
    <lineage>
        <taxon>Bacteria</taxon>
        <taxon>Bacillati</taxon>
        <taxon>Actinomycetota</taxon>
        <taxon>Actinomycetes</taxon>
        <taxon>Kitasatosporales</taxon>
        <taxon>Streptomycetaceae</taxon>
        <taxon>Streptomyces</taxon>
    </lineage>
</organism>
<dbReference type="Proteomes" id="UP000516428">
    <property type="component" value="Chromosome"/>
</dbReference>
<keyword evidence="8" id="KW-1185">Reference proteome</keyword>
<evidence type="ECO:0000256" key="1">
    <source>
        <dbReference type="ARBA" id="ARBA00023015"/>
    </source>
</evidence>
<accession>A0A7H1BIY6</accession>
<proteinExistence type="predicted"/>
<feature type="domain" description="HTH tetR-type" evidence="6">
    <location>
        <begin position="1"/>
        <end position="55"/>
    </location>
</feature>
<dbReference type="EMBL" id="CP061281">
    <property type="protein sequence ID" value="QNS08691.1"/>
    <property type="molecule type" value="Genomic_DNA"/>
</dbReference>